<dbReference type="RefSeq" id="WP_166033433.1">
    <property type="nucleotide sequence ID" value="NZ_CP049887.1"/>
</dbReference>
<dbReference type="SUPFAM" id="SSF100950">
    <property type="entry name" value="NagB/RpiA/CoA transferase-like"/>
    <property type="match status" value="1"/>
</dbReference>
<dbReference type="PANTHER" id="PTHR42892:SF1">
    <property type="entry name" value="GLUCOSAMINE-6-PHOSPHATE ISOMERASE"/>
    <property type="match status" value="1"/>
</dbReference>
<dbReference type="Proteomes" id="UP000501747">
    <property type="component" value="Chromosome"/>
</dbReference>
<sequence length="239" mass="27001">MRVIITKNYEELGKVASQHLLGTMFASQERVNLAITAGRTPLEVYKYLVPEVKDKNYLNHVHYYNFDEIPYKDNKQEGITIADLRRLYLNPANVLEENIHVLDGENYENQDNRIQNDGGLDSILLGVGADGHYCGNLPNTTTVNDYTSKVTFEDNPDLEQVIIDHFIDPKDAPDFYVTMGPRSIMSAKQLVLIANGREKSGIMKSFIEGEITPDLPVTYLKLHPNLVVIMDEEAASELN</sequence>
<dbReference type="AlphaFoldDB" id="A0A6G8AQV5"/>
<accession>A0A6G8AQV5</accession>
<proteinExistence type="predicted"/>
<feature type="domain" description="Glucosamine/galactosamine-6-phosphate isomerase" evidence="1">
    <location>
        <begin position="23"/>
        <end position="221"/>
    </location>
</feature>
<evidence type="ECO:0000259" key="1">
    <source>
        <dbReference type="Pfam" id="PF01182"/>
    </source>
</evidence>
<evidence type="ECO:0000313" key="2">
    <source>
        <dbReference type="EMBL" id="QIL47322.1"/>
    </source>
</evidence>
<dbReference type="EMBL" id="CP049887">
    <property type="protein sequence ID" value="QIL47322.1"/>
    <property type="molecule type" value="Genomic_DNA"/>
</dbReference>
<organism evidence="2 3">
    <name type="scientific">Vagococcus hydrophili</name>
    <dbReference type="NCBI Taxonomy" id="2714947"/>
    <lineage>
        <taxon>Bacteria</taxon>
        <taxon>Bacillati</taxon>
        <taxon>Bacillota</taxon>
        <taxon>Bacilli</taxon>
        <taxon>Lactobacillales</taxon>
        <taxon>Enterococcaceae</taxon>
        <taxon>Vagococcus</taxon>
    </lineage>
</organism>
<protein>
    <submittedName>
        <fullName evidence="2">Glucosamine-6-phosphate deaminase</fullName>
        <ecNumber evidence="2">3.5.99.6</ecNumber>
    </submittedName>
</protein>
<dbReference type="NCBIfam" id="NF009022">
    <property type="entry name" value="PRK12358.1"/>
    <property type="match status" value="1"/>
</dbReference>
<dbReference type="GO" id="GO:0004342">
    <property type="term" value="F:glucosamine-6-phosphate deaminase activity"/>
    <property type="evidence" value="ECO:0007669"/>
    <property type="project" value="UniProtKB-EC"/>
</dbReference>
<dbReference type="InterPro" id="IPR006148">
    <property type="entry name" value="Glc/Gal-6P_isomerase"/>
</dbReference>
<dbReference type="Gene3D" id="3.40.50.1360">
    <property type="match status" value="1"/>
</dbReference>
<keyword evidence="3" id="KW-1185">Reference proteome</keyword>
<dbReference type="PANTHER" id="PTHR42892">
    <property type="entry name" value="GLUCOSAMINE-6-PHOSPHATE DEAMINASE-LIKE PROTEIN BT_0258-RELATED"/>
    <property type="match status" value="1"/>
</dbReference>
<keyword evidence="2" id="KW-0378">Hydrolase</keyword>
<reference evidence="2 3" key="1">
    <citation type="submission" date="2020-03" db="EMBL/GenBank/DDBJ databases">
        <title>Vagococcus sp. nov., isolated from beetles.</title>
        <authorList>
            <person name="Hyun D.-W."/>
            <person name="Bae J.-W."/>
        </authorList>
    </citation>
    <scope>NUCLEOTIDE SEQUENCE [LARGE SCALE GENOMIC DNA]</scope>
    <source>
        <strain evidence="2 3">HDW17B</strain>
    </source>
</reference>
<evidence type="ECO:0000313" key="3">
    <source>
        <dbReference type="Proteomes" id="UP000501747"/>
    </source>
</evidence>
<gene>
    <name evidence="2" type="ORF">G7082_01645</name>
</gene>
<dbReference type="InterPro" id="IPR037171">
    <property type="entry name" value="NagB/RpiA_transferase-like"/>
</dbReference>
<dbReference type="Pfam" id="PF01182">
    <property type="entry name" value="Glucosamine_iso"/>
    <property type="match status" value="1"/>
</dbReference>
<dbReference type="InterPro" id="IPR052960">
    <property type="entry name" value="GlcN6P_deaminase-like"/>
</dbReference>
<name>A0A6G8AQV5_9ENTE</name>
<dbReference type="EC" id="3.5.99.6" evidence="2"/>
<dbReference type="KEGG" id="vhy:G7082_01645"/>
<dbReference type="GO" id="GO:0005975">
    <property type="term" value="P:carbohydrate metabolic process"/>
    <property type="evidence" value="ECO:0007669"/>
    <property type="project" value="InterPro"/>
</dbReference>